<protein>
    <submittedName>
        <fullName evidence="2">Uncharacterized protein</fullName>
    </submittedName>
</protein>
<evidence type="ECO:0000256" key="1">
    <source>
        <dbReference type="SAM" id="Phobius"/>
    </source>
</evidence>
<proteinExistence type="predicted"/>
<keyword evidence="1" id="KW-1133">Transmembrane helix</keyword>
<sequence length="221" mass="24451">MPVPIQCFIVMPYNLNQGNSRLVVIGAQDAALRYVGQWQQPEPTENGDQVSSSTTLQDSVSLQYHGTTVFLEVLIPPNATSSPPPVFRWCIDGLPLMTTSLPNSGTEWAFQTIALVYQDIPSSLHRVNITIVEVSPDYPFLLDSLAFRPDDTFWQEAVPSPSNGLPIAAIVGGSIVGLMLALACVAFLYWWRKRERHPYSSIHDSDNIFCAVRPRCGSETL</sequence>
<reference evidence="2" key="1">
    <citation type="submission" date="2019-01" db="EMBL/GenBank/DDBJ databases">
        <title>Draft genome sequences of three monokaryotic isolates of the white-rot basidiomycete fungus Dichomitus squalens.</title>
        <authorList>
            <consortium name="DOE Joint Genome Institute"/>
            <person name="Lopez S.C."/>
            <person name="Andreopoulos B."/>
            <person name="Pangilinan J."/>
            <person name="Lipzen A."/>
            <person name="Riley R."/>
            <person name="Ahrendt S."/>
            <person name="Ng V."/>
            <person name="Barry K."/>
            <person name="Daum C."/>
            <person name="Grigoriev I.V."/>
            <person name="Hilden K.S."/>
            <person name="Makela M.R."/>
            <person name="de Vries R.P."/>
        </authorList>
    </citation>
    <scope>NUCLEOTIDE SEQUENCE [LARGE SCALE GENOMIC DNA]</scope>
    <source>
        <strain evidence="2">OM18370.1</strain>
    </source>
</reference>
<keyword evidence="1" id="KW-0472">Membrane</keyword>
<keyword evidence="1" id="KW-0812">Transmembrane</keyword>
<evidence type="ECO:0000313" key="2">
    <source>
        <dbReference type="EMBL" id="TBU26113.1"/>
    </source>
</evidence>
<name>A0A4V2JZT4_9APHY</name>
<dbReference type="EMBL" id="ML143450">
    <property type="protein sequence ID" value="TBU26113.1"/>
    <property type="molecule type" value="Genomic_DNA"/>
</dbReference>
<dbReference type="Proteomes" id="UP000292957">
    <property type="component" value="Unassembled WGS sequence"/>
</dbReference>
<dbReference type="OrthoDB" id="2753357at2759"/>
<dbReference type="AlphaFoldDB" id="A0A4V2JZT4"/>
<gene>
    <name evidence="2" type="ORF">BD311DRAFT_458391</name>
</gene>
<organism evidence="2">
    <name type="scientific">Dichomitus squalens</name>
    <dbReference type="NCBI Taxonomy" id="114155"/>
    <lineage>
        <taxon>Eukaryota</taxon>
        <taxon>Fungi</taxon>
        <taxon>Dikarya</taxon>
        <taxon>Basidiomycota</taxon>
        <taxon>Agaricomycotina</taxon>
        <taxon>Agaricomycetes</taxon>
        <taxon>Polyporales</taxon>
        <taxon>Polyporaceae</taxon>
        <taxon>Dichomitus</taxon>
    </lineage>
</organism>
<feature type="transmembrane region" description="Helical" evidence="1">
    <location>
        <begin position="167"/>
        <end position="191"/>
    </location>
</feature>
<accession>A0A4V2JZT4</accession>